<evidence type="ECO:0000256" key="1">
    <source>
        <dbReference type="PROSITE-ProRule" id="PRU00325"/>
    </source>
</evidence>
<protein>
    <recommendedName>
        <fullName evidence="2">SWIM-type domain-containing protein</fullName>
    </recommendedName>
</protein>
<reference evidence="3 4" key="1">
    <citation type="journal article" date="2017" name="Nat. Commun.">
        <title>In situ click chemistry generation of cyclooxygenase-2 inhibitors.</title>
        <authorList>
            <person name="Bhardwaj A."/>
            <person name="Kaur J."/>
            <person name="Wuest M."/>
            <person name="Wuest F."/>
        </authorList>
    </citation>
    <scope>NUCLEOTIDE SEQUENCE [LARGE SCALE GENOMIC DNA]</scope>
    <source>
        <strain evidence="3">S2_012_000_R3_94</strain>
    </source>
</reference>
<evidence type="ECO:0000313" key="3">
    <source>
        <dbReference type="EMBL" id="TKW68650.1"/>
    </source>
</evidence>
<dbReference type="EMBL" id="VAFL01000001">
    <property type="protein sequence ID" value="TKW68650.1"/>
    <property type="molecule type" value="Genomic_DNA"/>
</dbReference>
<keyword evidence="1" id="KW-0862">Zinc</keyword>
<dbReference type="InterPro" id="IPR007527">
    <property type="entry name" value="Znf_SWIM"/>
</dbReference>
<sequence length="627" mass="67587">MSALGDFLVSLDEPALIAAANKGVVIRARKDAAAGKVALKTEDQTTALLSMDADEITLDARGLTACRCTCPAPGLCRHQVTSILFLRDRATAETPAASEQGVPPPPVFTLDEIARFARADWPLALAICDEPFAIETGASTTVRFAETGESVTFLAGRPLAEALFKGPRSSRQRRVVAAAALILLRDAGTALPDVIAPDTVRAAATPRLLDLSQAALRQAAAALAAGQVIEAGNRLFTLAISARTEAVPRLAGALRALSERLDPDRLRRAQDRPEDILAALSNAYALTEALRHAPSDPSLTGVHARNFSAQGARDLVYIGAEHWRSDAGARGLTGYLFDPHESTFHRATEARPAGIDPNFSGRERWDSTIWSAGTPRQLGGATLSFPDLAMAPDGAISLSQNASRTGPTTAASLIGHPATQRNWNALWDYLQASARVGLRRDRAEALALIAPDRVEEAEFDPLTQRDIWYWMDPEENALPLSLPGEADGIRLLEPALGLAAFGAGALPRLIAYWPKNSDKPLSLHDPHLRWNDLMKSTAGKRDAPVIRPTATFRHDNLERWFDHVMEAILSRLGHGARHWRPDLARDAETLGFQTIASAIAASEGASLTVDQGLRLAYLVDQSRRLSR</sequence>
<dbReference type="GO" id="GO:0008270">
    <property type="term" value="F:zinc ion binding"/>
    <property type="evidence" value="ECO:0007669"/>
    <property type="project" value="UniProtKB-KW"/>
</dbReference>
<accession>A0A533IET8</accession>
<keyword evidence="1" id="KW-0479">Metal-binding</keyword>
<proteinExistence type="predicted"/>
<dbReference type="PROSITE" id="PS50966">
    <property type="entry name" value="ZF_SWIM"/>
    <property type="match status" value="1"/>
</dbReference>
<feature type="domain" description="SWIM-type" evidence="2">
    <location>
        <begin position="54"/>
        <end position="87"/>
    </location>
</feature>
<dbReference type="Proteomes" id="UP000315344">
    <property type="component" value="Unassembled WGS sequence"/>
</dbReference>
<organism evidence="3 4">
    <name type="scientific">Paracoccus denitrificans</name>
    <dbReference type="NCBI Taxonomy" id="266"/>
    <lineage>
        <taxon>Bacteria</taxon>
        <taxon>Pseudomonadati</taxon>
        <taxon>Pseudomonadota</taxon>
        <taxon>Alphaproteobacteria</taxon>
        <taxon>Rhodobacterales</taxon>
        <taxon>Paracoccaceae</taxon>
        <taxon>Paracoccus</taxon>
    </lineage>
</organism>
<dbReference type="AlphaFoldDB" id="A0A533IET8"/>
<comment type="caution">
    <text evidence="3">The sequence shown here is derived from an EMBL/GenBank/DDBJ whole genome shotgun (WGS) entry which is preliminary data.</text>
</comment>
<name>A0A533IET8_PARDE</name>
<evidence type="ECO:0000313" key="4">
    <source>
        <dbReference type="Proteomes" id="UP000315344"/>
    </source>
</evidence>
<keyword evidence="1" id="KW-0863">Zinc-finger</keyword>
<evidence type="ECO:0000259" key="2">
    <source>
        <dbReference type="PROSITE" id="PS50966"/>
    </source>
</evidence>
<gene>
    <name evidence="3" type="ORF">DI616_01250</name>
</gene>